<comment type="similarity">
    <text evidence="1 6">Belongs to the copper transporter (Ctr) (TC 1.A.56) family. SLC31A subfamily.</text>
</comment>
<dbReference type="GO" id="GO:0005375">
    <property type="term" value="F:copper ion transmembrane transporter activity"/>
    <property type="evidence" value="ECO:0007669"/>
    <property type="project" value="UniProtKB-UniRule"/>
</dbReference>
<feature type="transmembrane region" description="Helical" evidence="6">
    <location>
        <begin position="20"/>
        <end position="37"/>
    </location>
</feature>
<protein>
    <recommendedName>
        <fullName evidence="6">Copper transport protein</fullName>
    </recommendedName>
</protein>
<dbReference type="PANTHER" id="PTHR12483">
    <property type="entry name" value="SOLUTE CARRIER FAMILY 31 COPPER TRANSPORTERS"/>
    <property type="match status" value="1"/>
</dbReference>
<evidence type="ECO:0000256" key="4">
    <source>
        <dbReference type="ARBA" id="ARBA00022989"/>
    </source>
</evidence>
<evidence type="ECO:0000256" key="6">
    <source>
        <dbReference type="RuleBase" id="RU367022"/>
    </source>
</evidence>
<dbReference type="Proteomes" id="UP001634007">
    <property type="component" value="Unassembled WGS sequence"/>
</dbReference>
<keyword evidence="5 6" id="KW-0472">Membrane</keyword>
<dbReference type="Pfam" id="PF04145">
    <property type="entry name" value="Ctr"/>
    <property type="match status" value="1"/>
</dbReference>
<dbReference type="AlphaFoldDB" id="A0ABD3J1E8"/>
<keyword evidence="3 6" id="KW-0187">Copper transport</keyword>
<keyword evidence="4 6" id="KW-1133">Transmembrane helix</keyword>
<comment type="subcellular location">
    <subcellularLocation>
        <location evidence="6">Membrane</location>
        <topology evidence="6">Multi-pass membrane protein</topology>
    </subcellularLocation>
</comment>
<gene>
    <name evidence="7" type="ORF">ACJRO7_004922</name>
</gene>
<evidence type="ECO:0000256" key="1">
    <source>
        <dbReference type="ARBA" id="ARBA00006921"/>
    </source>
</evidence>
<evidence type="ECO:0000256" key="5">
    <source>
        <dbReference type="ARBA" id="ARBA00023136"/>
    </source>
</evidence>
<comment type="caution">
    <text evidence="7">The sequence shown here is derived from an EMBL/GenBank/DDBJ whole genome shotgun (WGS) entry which is preliminary data.</text>
</comment>
<dbReference type="EMBL" id="JBJKBG010000010">
    <property type="protein sequence ID" value="KAL3720009.1"/>
    <property type="molecule type" value="Genomic_DNA"/>
</dbReference>
<reference evidence="7 8" key="1">
    <citation type="submission" date="2024-11" db="EMBL/GenBank/DDBJ databases">
        <title>Chromosome-level genome assembly of Eucalyptus globulus Labill. provides insights into its genome evolution.</title>
        <authorList>
            <person name="Li X."/>
        </authorList>
    </citation>
    <scope>NUCLEOTIDE SEQUENCE [LARGE SCALE GENOMIC DNA]</scope>
    <source>
        <strain evidence="7">CL2024</strain>
        <tissue evidence="7">Fresh tender leaves</tissue>
    </source>
</reference>
<dbReference type="InterPro" id="IPR007274">
    <property type="entry name" value="Cop_transporter"/>
</dbReference>
<keyword evidence="6" id="KW-0186">Copper</keyword>
<evidence type="ECO:0000313" key="7">
    <source>
        <dbReference type="EMBL" id="KAL3720009.1"/>
    </source>
</evidence>
<feature type="transmembrane region" description="Helical" evidence="6">
    <location>
        <begin position="58"/>
        <end position="75"/>
    </location>
</feature>
<keyword evidence="6" id="KW-0813">Transport</keyword>
<evidence type="ECO:0000256" key="2">
    <source>
        <dbReference type="ARBA" id="ARBA00022692"/>
    </source>
</evidence>
<keyword evidence="8" id="KW-1185">Reference proteome</keyword>
<evidence type="ECO:0000313" key="8">
    <source>
        <dbReference type="Proteomes" id="UP001634007"/>
    </source>
</evidence>
<name>A0ABD3J1E8_EUCGL</name>
<accession>A0ABD3J1E8</accession>
<organism evidence="7 8">
    <name type="scientific">Eucalyptus globulus</name>
    <name type="common">Tasmanian blue gum</name>
    <dbReference type="NCBI Taxonomy" id="34317"/>
    <lineage>
        <taxon>Eukaryota</taxon>
        <taxon>Viridiplantae</taxon>
        <taxon>Streptophyta</taxon>
        <taxon>Embryophyta</taxon>
        <taxon>Tracheophyta</taxon>
        <taxon>Spermatophyta</taxon>
        <taxon>Magnoliopsida</taxon>
        <taxon>eudicotyledons</taxon>
        <taxon>Gunneridae</taxon>
        <taxon>Pentapetalae</taxon>
        <taxon>rosids</taxon>
        <taxon>malvids</taxon>
        <taxon>Myrtales</taxon>
        <taxon>Myrtaceae</taxon>
        <taxon>Myrtoideae</taxon>
        <taxon>Eucalypteae</taxon>
        <taxon>Eucalyptus</taxon>
    </lineage>
</organism>
<keyword evidence="2 6" id="KW-0812">Transmembrane</keyword>
<sequence length="121" mass="13393">MAFHWGKTTEIIFSGWPGPRSWAFVFWLSVLVEWISISHARLVRPGISNVAAGLMRTAMYSVRIVAAYMVMLTVMSFDVTAIIAAVAGHAGGFLLFGSWGFRKRLHGMDYQDPSDSPPLNS</sequence>
<feature type="transmembrane region" description="Helical" evidence="6">
    <location>
        <begin position="81"/>
        <end position="101"/>
    </location>
</feature>
<dbReference type="GO" id="GO:0016020">
    <property type="term" value="C:membrane"/>
    <property type="evidence" value="ECO:0007669"/>
    <property type="project" value="UniProtKB-SubCell"/>
</dbReference>
<evidence type="ECO:0000256" key="3">
    <source>
        <dbReference type="ARBA" id="ARBA00022796"/>
    </source>
</evidence>
<proteinExistence type="inferred from homology"/>
<keyword evidence="6" id="KW-0406">Ion transport</keyword>
<dbReference type="PANTHER" id="PTHR12483:SF24">
    <property type="entry name" value="COPPER TRANSPORTER 2-RELATED"/>
    <property type="match status" value="1"/>
</dbReference>